<comment type="caution">
    <text evidence="16">Lacks conserved residue(s) required for the propagation of feature annotation.</text>
</comment>
<comment type="subcellular location">
    <subcellularLocation>
        <location evidence="3 16">Cytoplasm</location>
    </subcellularLocation>
</comment>
<dbReference type="STRING" id="1393034.HMPREF3192_00257"/>
<dbReference type="Gene3D" id="3.30.420.40">
    <property type="match status" value="2"/>
</dbReference>
<evidence type="ECO:0000313" key="17">
    <source>
        <dbReference type="EMBL" id="KXB35386.1"/>
    </source>
</evidence>
<reference evidence="18" key="1">
    <citation type="submission" date="2016-01" db="EMBL/GenBank/DDBJ databases">
        <authorList>
            <person name="Mitreva M."/>
            <person name="Pepin K.H."/>
            <person name="Mihindukulasuriya K.A."/>
            <person name="Fulton R."/>
            <person name="Fronick C."/>
            <person name="O'Laughlin M."/>
            <person name="Miner T."/>
            <person name="Herter B."/>
            <person name="Rosa B.A."/>
            <person name="Cordes M."/>
            <person name="Tomlinson C."/>
            <person name="Wollam A."/>
            <person name="Palsikar V.B."/>
            <person name="Mardis E.R."/>
            <person name="Wilson R.K."/>
        </authorList>
    </citation>
    <scope>NUCLEOTIDE SEQUENCE [LARGE SCALE GENOMIC DNA]</scope>
    <source>
        <strain evidence="18">DNF00019</strain>
    </source>
</reference>
<comment type="cofactor">
    <cofactor evidence="16">
        <name>NH4(+)</name>
        <dbReference type="ChEBI" id="CHEBI:28938"/>
    </cofactor>
    <cofactor evidence="16">
        <name>K(+)</name>
        <dbReference type="ChEBI" id="CHEBI:29103"/>
    </cofactor>
    <text evidence="16">A monovalent cation. Ammonium or potassium.</text>
</comment>
<sequence>MEMTMLLAVDCGNTQTTVGLINTDGSVVRQWRMATDTSDTRDALHARLHTYFSMLDLDLHQITAAAISSVVPLLSIEWHDLMRDLLGEEPLMINSSLPCTPPIALQNPAELGADRLANAMGAKDRYGSPVIVVDFGTATNIDVVDAQGRFAGGAIMPGLMLSAQALFTRAAKLSSVSLIAPPHALGNSTETAVQSGLIIGTAAMVEGLVTRIKAELAEKTSEAANAPVIATGGCAQTIAESTTLFDAVDSDLTLHGIYCIWRALQA</sequence>
<dbReference type="Pfam" id="PF03309">
    <property type="entry name" value="Pan_kinase"/>
    <property type="match status" value="1"/>
</dbReference>
<protein>
    <recommendedName>
        <fullName evidence="15 16">Type III pantothenate kinase</fullName>
        <ecNumber evidence="6 16">2.7.1.33</ecNumber>
    </recommendedName>
    <alternativeName>
        <fullName evidence="16">PanK-III</fullName>
    </alternativeName>
    <alternativeName>
        <fullName evidence="16">Pantothenic acid kinase</fullName>
    </alternativeName>
</protein>
<evidence type="ECO:0000256" key="3">
    <source>
        <dbReference type="ARBA" id="ARBA00004496"/>
    </source>
</evidence>
<evidence type="ECO:0000256" key="8">
    <source>
        <dbReference type="ARBA" id="ARBA00022679"/>
    </source>
</evidence>
<dbReference type="PANTHER" id="PTHR34265">
    <property type="entry name" value="TYPE III PANTOTHENATE KINASE"/>
    <property type="match status" value="1"/>
</dbReference>
<evidence type="ECO:0000256" key="14">
    <source>
        <dbReference type="ARBA" id="ARBA00038036"/>
    </source>
</evidence>
<dbReference type="EC" id="2.7.1.33" evidence="6 16"/>
<feature type="binding site" evidence="16">
    <location>
        <position position="189"/>
    </location>
    <ligand>
        <name>substrate</name>
    </ligand>
</feature>
<keyword evidence="12 16" id="KW-0630">Potassium</keyword>
<organism evidence="17 18">
    <name type="scientific">Atopobium deltae</name>
    <dbReference type="NCBI Taxonomy" id="1393034"/>
    <lineage>
        <taxon>Bacteria</taxon>
        <taxon>Bacillati</taxon>
        <taxon>Actinomycetota</taxon>
        <taxon>Coriobacteriia</taxon>
        <taxon>Coriobacteriales</taxon>
        <taxon>Atopobiaceae</taxon>
        <taxon>Atopobium</taxon>
    </lineage>
</organism>
<proteinExistence type="inferred from homology"/>
<comment type="caution">
    <text evidence="17">The sequence shown here is derived from an EMBL/GenBank/DDBJ whole genome shotgun (WGS) entry which is preliminary data.</text>
</comment>
<evidence type="ECO:0000256" key="1">
    <source>
        <dbReference type="ARBA" id="ARBA00001206"/>
    </source>
</evidence>
<evidence type="ECO:0000256" key="5">
    <source>
        <dbReference type="ARBA" id="ARBA00011738"/>
    </source>
</evidence>
<dbReference type="GO" id="GO:0004594">
    <property type="term" value="F:pantothenate kinase activity"/>
    <property type="evidence" value="ECO:0007669"/>
    <property type="project" value="UniProtKB-UniRule"/>
</dbReference>
<evidence type="ECO:0000256" key="10">
    <source>
        <dbReference type="ARBA" id="ARBA00022777"/>
    </source>
</evidence>
<evidence type="ECO:0000256" key="11">
    <source>
        <dbReference type="ARBA" id="ARBA00022840"/>
    </source>
</evidence>
<name>A0A133XWR5_9ACTN</name>
<dbReference type="GO" id="GO:0015937">
    <property type="term" value="P:coenzyme A biosynthetic process"/>
    <property type="evidence" value="ECO:0007669"/>
    <property type="project" value="UniProtKB-UniRule"/>
</dbReference>
<keyword evidence="13 16" id="KW-0173">Coenzyme A biosynthesis</keyword>
<feature type="binding site" evidence="16">
    <location>
        <position position="134"/>
    </location>
    <ligand>
        <name>K(+)</name>
        <dbReference type="ChEBI" id="CHEBI:29103"/>
    </ligand>
</feature>
<evidence type="ECO:0000256" key="15">
    <source>
        <dbReference type="ARBA" id="ARBA00040883"/>
    </source>
</evidence>
<comment type="cofactor">
    <cofactor evidence="2">
        <name>K(+)</name>
        <dbReference type="ChEBI" id="CHEBI:29103"/>
    </cofactor>
</comment>
<evidence type="ECO:0000256" key="4">
    <source>
        <dbReference type="ARBA" id="ARBA00005225"/>
    </source>
</evidence>
<comment type="subunit">
    <text evidence="5 16">Homodimer.</text>
</comment>
<comment type="pathway">
    <text evidence="4 16">Cofactor biosynthesis; coenzyme A biosynthesis; CoA from (R)-pantothenate: step 1/5.</text>
</comment>
<comment type="similarity">
    <text evidence="14 16">Belongs to the type III pantothenate kinase family.</text>
</comment>
<evidence type="ECO:0000313" key="18">
    <source>
        <dbReference type="Proteomes" id="UP000070675"/>
    </source>
</evidence>
<dbReference type="InterPro" id="IPR043129">
    <property type="entry name" value="ATPase_NBD"/>
</dbReference>
<dbReference type="PANTHER" id="PTHR34265:SF1">
    <property type="entry name" value="TYPE III PANTOTHENATE KINASE"/>
    <property type="match status" value="1"/>
</dbReference>
<dbReference type="CDD" id="cd24015">
    <property type="entry name" value="ASKHA_NBD_PanK-III"/>
    <property type="match status" value="1"/>
</dbReference>
<dbReference type="PATRIC" id="fig|1393034.3.peg.252"/>
<dbReference type="Proteomes" id="UP000070675">
    <property type="component" value="Unassembled WGS sequence"/>
</dbReference>
<dbReference type="InterPro" id="IPR004619">
    <property type="entry name" value="Type_III_PanK"/>
</dbReference>
<keyword evidence="18" id="KW-1185">Reference proteome</keyword>
<evidence type="ECO:0000256" key="9">
    <source>
        <dbReference type="ARBA" id="ARBA00022741"/>
    </source>
</evidence>
<comment type="function">
    <text evidence="16">Catalyzes the phosphorylation of pantothenate (Pan), the first step in CoA biosynthesis.</text>
</comment>
<accession>A0A133XWR5</accession>
<keyword evidence="8 16" id="KW-0808">Transferase</keyword>
<keyword evidence="9 16" id="KW-0547">Nucleotide-binding</keyword>
<evidence type="ECO:0000256" key="6">
    <source>
        <dbReference type="ARBA" id="ARBA00012102"/>
    </source>
</evidence>
<keyword evidence="11 16" id="KW-0067">ATP-binding</keyword>
<evidence type="ECO:0000256" key="13">
    <source>
        <dbReference type="ARBA" id="ARBA00022993"/>
    </source>
</evidence>
<evidence type="ECO:0000256" key="7">
    <source>
        <dbReference type="ARBA" id="ARBA00022490"/>
    </source>
</evidence>
<keyword evidence="10 16" id="KW-0418">Kinase</keyword>
<dbReference type="GO" id="GO:0046872">
    <property type="term" value="F:metal ion binding"/>
    <property type="evidence" value="ECO:0007669"/>
    <property type="project" value="UniProtKB-KW"/>
</dbReference>
<comment type="catalytic activity">
    <reaction evidence="1 16">
        <text>(R)-pantothenate + ATP = (R)-4'-phosphopantothenate + ADP + H(+)</text>
        <dbReference type="Rhea" id="RHEA:16373"/>
        <dbReference type="ChEBI" id="CHEBI:10986"/>
        <dbReference type="ChEBI" id="CHEBI:15378"/>
        <dbReference type="ChEBI" id="CHEBI:29032"/>
        <dbReference type="ChEBI" id="CHEBI:30616"/>
        <dbReference type="ChEBI" id="CHEBI:456216"/>
        <dbReference type="EC" id="2.7.1.33"/>
    </reaction>
</comment>
<dbReference type="HAMAP" id="MF_01274">
    <property type="entry name" value="Pantothen_kinase_3"/>
    <property type="match status" value="1"/>
</dbReference>
<feature type="binding site" evidence="16">
    <location>
        <position position="137"/>
    </location>
    <ligand>
        <name>ATP</name>
        <dbReference type="ChEBI" id="CHEBI:30616"/>
    </ligand>
</feature>
<dbReference type="NCBIfam" id="TIGR00671">
    <property type="entry name" value="baf"/>
    <property type="match status" value="1"/>
</dbReference>
<feature type="active site" description="Proton acceptor" evidence="16">
    <location>
        <position position="114"/>
    </location>
</feature>
<feature type="binding site" evidence="16">
    <location>
        <begin position="10"/>
        <end position="17"/>
    </location>
    <ligand>
        <name>ATP</name>
        <dbReference type="ChEBI" id="CHEBI:30616"/>
    </ligand>
</feature>
<keyword evidence="7 16" id="KW-0963">Cytoplasm</keyword>
<dbReference type="UniPathway" id="UPA00241">
    <property type="reaction ID" value="UER00352"/>
</dbReference>
<dbReference type="AlphaFoldDB" id="A0A133XWR5"/>
<gene>
    <name evidence="16" type="primary">coaX</name>
    <name evidence="17" type="ORF">HMPREF3192_00257</name>
</gene>
<dbReference type="SUPFAM" id="SSF53067">
    <property type="entry name" value="Actin-like ATPase domain"/>
    <property type="match status" value="2"/>
</dbReference>
<dbReference type="GO" id="GO:0005737">
    <property type="term" value="C:cytoplasm"/>
    <property type="evidence" value="ECO:0007669"/>
    <property type="project" value="UniProtKB-SubCell"/>
</dbReference>
<dbReference type="EMBL" id="LSCR01000003">
    <property type="protein sequence ID" value="KXB35386.1"/>
    <property type="molecule type" value="Genomic_DNA"/>
</dbReference>
<dbReference type="GO" id="GO:0005524">
    <property type="term" value="F:ATP binding"/>
    <property type="evidence" value="ECO:0007669"/>
    <property type="project" value="UniProtKB-UniRule"/>
</dbReference>
<evidence type="ECO:0000256" key="2">
    <source>
        <dbReference type="ARBA" id="ARBA00001958"/>
    </source>
</evidence>
<evidence type="ECO:0000256" key="16">
    <source>
        <dbReference type="HAMAP-Rule" id="MF_01274"/>
    </source>
</evidence>
<keyword evidence="16" id="KW-0479">Metal-binding</keyword>
<evidence type="ECO:0000256" key="12">
    <source>
        <dbReference type="ARBA" id="ARBA00022958"/>
    </source>
</evidence>
<feature type="binding site" evidence="16">
    <location>
        <begin position="112"/>
        <end position="115"/>
    </location>
    <ligand>
        <name>substrate</name>
    </ligand>
</feature>
<dbReference type="NCBIfam" id="NF009855">
    <property type="entry name" value="PRK13321.1"/>
    <property type="match status" value="1"/>
</dbReference>